<dbReference type="InterPro" id="IPR010979">
    <property type="entry name" value="Ribosomal_uS13-like_H2TH"/>
</dbReference>
<dbReference type="Pfam" id="PF06831">
    <property type="entry name" value="H2TH"/>
    <property type="match status" value="1"/>
</dbReference>
<evidence type="ECO:0000256" key="7">
    <source>
        <dbReference type="ARBA" id="ARBA00023239"/>
    </source>
</evidence>
<dbReference type="PANTHER" id="PTHR22993:SF9">
    <property type="entry name" value="FORMAMIDOPYRIMIDINE-DNA GLYCOSYLASE"/>
    <property type="match status" value="1"/>
</dbReference>
<evidence type="ECO:0000256" key="5">
    <source>
        <dbReference type="ARBA" id="ARBA00023125"/>
    </source>
</evidence>
<evidence type="ECO:0000313" key="12">
    <source>
        <dbReference type="EMBL" id="ORY05540.1"/>
    </source>
</evidence>
<reference evidence="12 13" key="1">
    <citation type="submission" date="2016-07" db="EMBL/GenBank/DDBJ databases">
        <title>Pervasive Adenine N6-methylation of Active Genes in Fungi.</title>
        <authorList>
            <consortium name="DOE Joint Genome Institute"/>
            <person name="Mondo S.J."/>
            <person name="Dannebaum R.O."/>
            <person name="Kuo R.C."/>
            <person name="Labutti K."/>
            <person name="Haridas S."/>
            <person name="Kuo A."/>
            <person name="Salamov A."/>
            <person name="Ahrendt S.R."/>
            <person name="Lipzen A."/>
            <person name="Sullivan W."/>
            <person name="Andreopoulos W.B."/>
            <person name="Clum A."/>
            <person name="Lindquist E."/>
            <person name="Daum C."/>
            <person name="Ramamoorthy G.K."/>
            <person name="Gryganskyi A."/>
            <person name="Culley D."/>
            <person name="Magnuson J.K."/>
            <person name="James T.Y."/>
            <person name="O'Malley M.A."/>
            <person name="Stajich J.E."/>
            <person name="Spatafora J.W."/>
            <person name="Visel A."/>
            <person name="Grigoriev I.V."/>
        </authorList>
    </citation>
    <scope>NUCLEOTIDE SEQUENCE [LARGE SCALE GENOMIC DNA]</scope>
    <source>
        <strain evidence="12 13">CBS 931.73</strain>
    </source>
</reference>
<dbReference type="PROSITE" id="PS51068">
    <property type="entry name" value="FPG_CAT"/>
    <property type="match status" value="1"/>
</dbReference>
<keyword evidence="5" id="KW-0238">DNA-binding</keyword>
<evidence type="ECO:0000256" key="6">
    <source>
        <dbReference type="ARBA" id="ARBA00023204"/>
    </source>
</evidence>
<dbReference type="Gene3D" id="3.20.190.10">
    <property type="entry name" value="MutM-like, N-terminal"/>
    <property type="match status" value="1"/>
</dbReference>
<dbReference type="InParanoid" id="A0A1Y1Z5L2"/>
<dbReference type="STRING" id="1314790.A0A1Y1Z5L2"/>
<dbReference type="EMBL" id="MCFE01000024">
    <property type="protein sequence ID" value="ORY05540.1"/>
    <property type="molecule type" value="Genomic_DNA"/>
</dbReference>
<evidence type="ECO:0000256" key="1">
    <source>
        <dbReference type="ARBA" id="ARBA00001668"/>
    </source>
</evidence>
<dbReference type="InterPro" id="IPR035937">
    <property type="entry name" value="FPG_N"/>
</dbReference>
<dbReference type="SUPFAM" id="SSF46946">
    <property type="entry name" value="S13-like H2TH domain"/>
    <property type="match status" value="1"/>
</dbReference>
<dbReference type="Gene3D" id="1.10.8.50">
    <property type="match status" value="1"/>
</dbReference>
<dbReference type="InterPro" id="IPR015886">
    <property type="entry name" value="H2TH_FPG"/>
</dbReference>
<keyword evidence="3" id="KW-0227">DNA damage</keyword>
<feature type="domain" description="Formamidopyrimidine-DNA glycosylase catalytic" evidence="11">
    <location>
        <begin position="2"/>
        <end position="140"/>
    </location>
</feature>
<proteinExistence type="inferred from homology"/>
<gene>
    <name evidence="12" type="ORF">K493DRAFT_296454</name>
</gene>
<evidence type="ECO:0000256" key="4">
    <source>
        <dbReference type="ARBA" id="ARBA00022801"/>
    </source>
</evidence>
<evidence type="ECO:0000259" key="11">
    <source>
        <dbReference type="PROSITE" id="PS51068"/>
    </source>
</evidence>
<keyword evidence="6" id="KW-0234">DNA repair</keyword>
<dbReference type="GO" id="GO:0003684">
    <property type="term" value="F:damaged DNA binding"/>
    <property type="evidence" value="ECO:0007669"/>
    <property type="project" value="InterPro"/>
</dbReference>
<evidence type="ECO:0000256" key="8">
    <source>
        <dbReference type="ARBA" id="ARBA00023268"/>
    </source>
</evidence>
<dbReference type="Pfam" id="PF01149">
    <property type="entry name" value="Fapy_DNA_glyco"/>
    <property type="match status" value="1"/>
</dbReference>
<dbReference type="SMART" id="SM01232">
    <property type="entry name" value="H2TH"/>
    <property type="match status" value="1"/>
</dbReference>
<feature type="region of interest" description="Disordered" evidence="10">
    <location>
        <begin position="328"/>
        <end position="358"/>
    </location>
</feature>
<dbReference type="SUPFAM" id="SSF81624">
    <property type="entry name" value="N-terminal domain of MutM-like DNA repair proteins"/>
    <property type="match status" value="1"/>
</dbReference>
<keyword evidence="8" id="KW-0511">Multifunctional enzyme</keyword>
<keyword evidence="4" id="KW-0378">Hydrolase</keyword>
<dbReference type="GO" id="GO:0006284">
    <property type="term" value="P:base-excision repair"/>
    <property type="evidence" value="ECO:0007669"/>
    <property type="project" value="InterPro"/>
</dbReference>
<accession>A0A1Y1Z5L2</accession>
<evidence type="ECO:0000313" key="13">
    <source>
        <dbReference type="Proteomes" id="UP000193498"/>
    </source>
</evidence>
<evidence type="ECO:0000256" key="2">
    <source>
        <dbReference type="ARBA" id="ARBA00009409"/>
    </source>
</evidence>
<dbReference type="PANTHER" id="PTHR22993">
    <property type="entry name" value="FORMAMIDOPYRIMIDINE-DNA GLYCOSYLASE"/>
    <property type="match status" value="1"/>
</dbReference>
<dbReference type="Proteomes" id="UP000193498">
    <property type="component" value="Unassembled WGS sequence"/>
</dbReference>
<dbReference type="OrthoDB" id="444592at2759"/>
<comment type="catalytic activity">
    <reaction evidence="1">
        <text>Hydrolysis of DNA containing ring-opened 7-methylguanine residues, releasing 2,6-diamino-4-hydroxy-5-(N-methyl)formamidopyrimidine.</text>
        <dbReference type="EC" id="3.2.2.23"/>
    </reaction>
</comment>
<dbReference type="GO" id="GO:0016829">
    <property type="term" value="F:lyase activity"/>
    <property type="evidence" value="ECO:0007669"/>
    <property type="project" value="UniProtKB-KW"/>
</dbReference>
<keyword evidence="9" id="KW-0326">Glycosidase</keyword>
<dbReference type="SMART" id="SM00898">
    <property type="entry name" value="Fapy_DNA_glyco"/>
    <property type="match status" value="1"/>
</dbReference>
<evidence type="ECO:0000256" key="9">
    <source>
        <dbReference type="ARBA" id="ARBA00023295"/>
    </source>
</evidence>
<keyword evidence="13" id="KW-1185">Reference proteome</keyword>
<keyword evidence="7 12" id="KW-0456">Lyase</keyword>
<comment type="caution">
    <text evidence="12">The sequence shown here is derived from an EMBL/GenBank/DDBJ whole genome shotgun (WGS) entry which is preliminary data.</text>
</comment>
<organism evidence="12 13">
    <name type="scientific">Basidiobolus meristosporus CBS 931.73</name>
    <dbReference type="NCBI Taxonomy" id="1314790"/>
    <lineage>
        <taxon>Eukaryota</taxon>
        <taxon>Fungi</taxon>
        <taxon>Fungi incertae sedis</taxon>
        <taxon>Zoopagomycota</taxon>
        <taxon>Entomophthoromycotina</taxon>
        <taxon>Basidiobolomycetes</taxon>
        <taxon>Basidiobolales</taxon>
        <taxon>Basidiobolaceae</taxon>
        <taxon>Basidiobolus</taxon>
    </lineage>
</organism>
<evidence type="ECO:0000256" key="10">
    <source>
        <dbReference type="SAM" id="MobiDB-lite"/>
    </source>
</evidence>
<dbReference type="InterPro" id="IPR012319">
    <property type="entry name" value="FPG_cat"/>
</dbReference>
<name>A0A1Y1Z5L2_9FUNG</name>
<dbReference type="GO" id="GO:0003906">
    <property type="term" value="F:DNA-(apurinic or apyrimidinic site) endonuclease activity"/>
    <property type="evidence" value="ECO:0007669"/>
    <property type="project" value="InterPro"/>
</dbReference>
<dbReference type="CDD" id="cd08972">
    <property type="entry name" value="PF_Nei_N"/>
    <property type="match status" value="1"/>
</dbReference>
<protein>
    <submittedName>
        <fullName evidence="12">DNA glycosylase/AP lyase</fullName>
    </submittedName>
</protein>
<comment type="similarity">
    <text evidence="2">Belongs to the FPG family.</text>
</comment>
<sequence length="358" mass="40377">MPELPEVERARRLAHEEAVGKTIAAVEVQEDNIVYVNVEASDFAKRVQGKAVVDTGRHGKHFYLLLKDGPTILLHLGMTGNIRFEGKSCFQYRRGTEEQTVWPPKYWKFIITFKDTGTGVIDNEGQTTCRMAFTDPRRLARIRLVEDVLNEPPISKLGFDPILSMPSFEEFYMKLHKRSAPIKALLLDQEFSAGIGNYMADEILYQGRIHPAQPSKTLTVDEIQDVTNFAVSVNADYQKFPTTWLFHYRWNKGKKKKVTTHDGNEIIYETVGGRTTAIVPAVQTLRTVTKVKNEKHSPQPAKKVNADGVVASRPNLIRSPHKVEMEDKAVVAKRPPEAQIPSLDENGRLSLEAAKKVT</sequence>
<dbReference type="GO" id="GO:0005634">
    <property type="term" value="C:nucleus"/>
    <property type="evidence" value="ECO:0007669"/>
    <property type="project" value="TreeGrafter"/>
</dbReference>
<dbReference type="GO" id="GO:0008534">
    <property type="term" value="F:oxidized purine nucleobase lesion DNA N-glycosylase activity"/>
    <property type="evidence" value="ECO:0007669"/>
    <property type="project" value="UniProtKB-EC"/>
</dbReference>
<dbReference type="AlphaFoldDB" id="A0A1Y1Z5L2"/>
<dbReference type="GO" id="GO:0008270">
    <property type="term" value="F:zinc ion binding"/>
    <property type="evidence" value="ECO:0007669"/>
    <property type="project" value="InterPro"/>
</dbReference>
<evidence type="ECO:0000256" key="3">
    <source>
        <dbReference type="ARBA" id="ARBA00022763"/>
    </source>
</evidence>